<evidence type="ECO:0000313" key="2">
    <source>
        <dbReference type="Proteomes" id="UP000315730"/>
    </source>
</evidence>
<accession>A0A4Y4D8D8</accession>
<organism evidence="1 2">
    <name type="scientific">Kocuria varians</name>
    <name type="common">Micrococcus varians</name>
    <dbReference type="NCBI Taxonomy" id="1272"/>
    <lineage>
        <taxon>Bacteria</taxon>
        <taxon>Bacillati</taxon>
        <taxon>Actinomycetota</taxon>
        <taxon>Actinomycetes</taxon>
        <taxon>Micrococcales</taxon>
        <taxon>Micrococcaceae</taxon>
        <taxon>Kocuria</taxon>
    </lineage>
</organism>
<dbReference type="STRING" id="1272.GCA_900014985_01994"/>
<sequence>MAGHTEAAKVLRALLKRGHAVLAARGIPVPLPHTLRVPVAWREDAAVAHEVHTKIVEATGMGLGHHNERRQFEWKQVTPVIPPSSRLRFEPADDDTFISLFARVMPGSLDVMTRRELATTDALSLARDEVDYYRS</sequence>
<protein>
    <submittedName>
        <fullName evidence="1">Uncharacterized protein</fullName>
    </submittedName>
</protein>
<keyword evidence="2" id="KW-1185">Reference proteome</keyword>
<dbReference type="Proteomes" id="UP000315730">
    <property type="component" value="Unassembled WGS sequence"/>
</dbReference>
<gene>
    <name evidence="1" type="ORF">KVA01_17220</name>
</gene>
<dbReference type="AlphaFoldDB" id="A0A4Y4D8D8"/>
<proteinExistence type="predicted"/>
<reference evidence="1 2" key="1">
    <citation type="submission" date="2019-06" db="EMBL/GenBank/DDBJ databases">
        <title>Whole genome shotgun sequence of Kocuria varians NBRC 15358.</title>
        <authorList>
            <person name="Hosoyama A."/>
            <person name="Uohara A."/>
            <person name="Ohji S."/>
            <person name="Ichikawa N."/>
        </authorList>
    </citation>
    <scope>NUCLEOTIDE SEQUENCE [LARGE SCALE GENOMIC DNA]</scope>
    <source>
        <strain evidence="1 2">NBRC 15358</strain>
    </source>
</reference>
<dbReference type="EMBL" id="BJNW01000014">
    <property type="protein sequence ID" value="GEC99567.1"/>
    <property type="molecule type" value="Genomic_DNA"/>
</dbReference>
<name>A0A4Y4D8D8_KOCVA</name>
<comment type="caution">
    <text evidence="1">The sequence shown here is derived from an EMBL/GenBank/DDBJ whole genome shotgun (WGS) entry which is preliminary data.</text>
</comment>
<evidence type="ECO:0000313" key="1">
    <source>
        <dbReference type="EMBL" id="GEC99567.1"/>
    </source>
</evidence>